<reference evidence="2 3" key="1">
    <citation type="journal article" date="2019" name="PLoS Negl. Trop. Dis.">
        <title>Whole genome sequencing of Entamoeba nuttalli reveals mammalian host-related molecular signatures and a novel octapeptide-repeat surface protein.</title>
        <authorList>
            <person name="Tanaka M."/>
            <person name="Makiuchi T."/>
            <person name="Komiyama T."/>
            <person name="Shiina T."/>
            <person name="Osaki K."/>
            <person name="Tachibana H."/>
        </authorList>
    </citation>
    <scope>NUCLEOTIDE SEQUENCE [LARGE SCALE GENOMIC DNA]</scope>
    <source>
        <strain evidence="2 3">P19-061405</strain>
    </source>
</reference>
<dbReference type="Proteomes" id="UP001628156">
    <property type="component" value="Unassembled WGS sequence"/>
</dbReference>
<evidence type="ECO:0000313" key="2">
    <source>
        <dbReference type="EMBL" id="GAB1224895.1"/>
    </source>
</evidence>
<feature type="transmembrane region" description="Helical" evidence="1">
    <location>
        <begin position="135"/>
        <end position="158"/>
    </location>
</feature>
<feature type="transmembrane region" description="Helical" evidence="1">
    <location>
        <begin position="60"/>
        <end position="79"/>
    </location>
</feature>
<dbReference type="EMBL" id="BAAFRS010000224">
    <property type="protein sequence ID" value="GAB1224895.1"/>
    <property type="molecule type" value="Genomic_DNA"/>
</dbReference>
<evidence type="ECO:0000256" key="1">
    <source>
        <dbReference type="SAM" id="Phobius"/>
    </source>
</evidence>
<accession>A0ABQ0DPX2</accession>
<evidence type="ECO:0000313" key="3">
    <source>
        <dbReference type="Proteomes" id="UP001628156"/>
    </source>
</evidence>
<organism evidence="2 3">
    <name type="scientific">Entamoeba nuttalli</name>
    <dbReference type="NCBI Taxonomy" id="412467"/>
    <lineage>
        <taxon>Eukaryota</taxon>
        <taxon>Amoebozoa</taxon>
        <taxon>Evosea</taxon>
        <taxon>Archamoebae</taxon>
        <taxon>Mastigamoebida</taxon>
        <taxon>Entamoebidae</taxon>
        <taxon>Entamoeba</taxon>
    </lineage>
</organism>
<comment type="caution">
    <text evidence="2">The sequence shown here is derived from an EMBL/GenBank/DDBJ whole genome shotgun (WGS) entry which is preliminary data.</text>
</comment>
<gene>
    <name evidence="2" type="ORF">ENUP19_0224G0028</name>
</gene>
<proteinExistence type="predicted"/>
<name>A0ABQ0DPX2_9EUKA</name>
<keyword evidence="1" id="KW-1133">Transmembrane helix</keyword>
<sequence length="201" mass="23279">MRVDTLVIFPLYCMIGFVLYSVQSQHNTYGDDSHITCQQSPFYYTITGLPKQCGWNDFDYYLIIALMICDVISSILCYLVSSSLKYVLMIFGQITLFSFMYLYKHAYDAHAYCQSFILSTLKTEKKRIICKDDSFYILVGMIFFISLLLIFHSLCYIIKDPNGITMGELNFGTSIQEQSTDKYARDVRVAEKPKTIKEKCD</sequence>
<feature type="transmembrane region" description="Helical" evidence="1">
    <location>
        <begin position="7"/>
        <end position="23"/>
    </location>
</feature>
<protein>
    <submittedName>
        <fullName evidence="2">Uncharacterized protein</fullName>
    </submittedName>
</protein>
<keyword evidence="1" id="KW-0812">Transmembrane</keyword>
<feature type="transmembrane region" description="Helical" evidence="1">
    <location>
        <begin position="86"/>
        <end position="103"/>
    </location>
</feature>
<keyword evidence="3" id="KW-1185">Reference proteome</keyword>
<keyword evidence="1" id="KW-0472">Membrane</keyword>